<evidence type="ECO:0000256" key="4">
    <source>
        <dbReference type="ARBA" id="ARBA00023139"/>
    </source>
</evidence>
<reference evidence="11 12" key="1">
    <citation type="submission" date="2024-01" db="EMBL/GenBank/DDBJ databases">
        <title>Complete Genome Sequence of Alkalicoccus halolimnae BZ-SZ-XJ29T, a Moderately Halophilic Bacterium Isolated from a Salt Lake.</title>
        <authorList>
            <person name="Zhao B."/>
        </authorList>
    </citation>
    <scope>NUCLEOTIDE SEQUENCE [LARGE SCALE GENOMIC DNA]</scope>
    <source>
        <strain evidence="11 12">BZ-SZ-XJ29</strain>
    </source>
</reference>
<dbReference type="InterPro" id="IPR018313">
    <property type="entry name" value="SBP_3_CS"/>
</dbReference>
<evidence type="ECO:0000259" key="9">
    <source>
        <dbReference type="SMART" id="SM00062"/>
    </source>
</evidence>
<accession>A0AAJ8LVV4</accession>
<feature type="signal peptide" evidence="8">
    <location>
        <begin position="1"/>
        <end position="22"/>
    </location>
</feature>
<dbReference type="PANTHER" id="PTHR35936:SF38">
    <property type="entry name" value="GLUTAMINE-BINDING PERIPLASMIC PROTEIN"/>
    <property type="match status" value="1"/>
</dbReference>
<name>A0AAJ8LVV4_9BACI</name>
<feature type="chain" id="PRO_5042591420" evidence="8">
    <location>
        <begin position="23"/>
        <end position="334"/>
    </location>
</feature>
<evidence type="ECO:0000256" key="7">
    <source>
        <dbReference type="SAM" id="MobiDB-lite"/>
    </source>
</evidence>
<evidence type="ECO:0000256" key="3">
    <source>
        <dbReference type="ARBA" id="ARBA00022729"/>
    </source>
</evidence>
<dbReference type="SUPFAM" id="SSF53850">
    <property type="entry name" value="Periplasmic binding protein-like II"/>
    <property type="match status" value="1"/>
</dbReference>
<evidence type="ECO:0000256" key="8">
    <source>
        <dbReference type="SAM" id="SignalP"/>
    </source>
</evidence>
<evidence type="ECO:0000256" key="5">
    <source>
        <dbReference type="ARBA" id="ARBA00023288"/>
    </source>
</evidence>
<dbReference type="Pfam" id="PF00497">
    <property type="entry name" value="SBP_bac_3"/>
    <property type="match status" value="1"/>
</dbReference>
<dbReference type="GO" id="GO:0030313">
    <property type="term" value="C:cell envelope"/>
    <property type="evidence" value="ECO:0007669"/>
    <property type="project" value="UniProtKB-SubCell"/>
</dbReference>
<evidence type="ECO:0000256" key="2">
    <source>
        <dbReference type="ARBA" id="ARBA00010333"/>
    </source>
</evidence>
<evidence type="ECO:0000256" key="6">
    <source>
        <dbReference type="RuleBase" id="RU003744"/>
    </source>
</evidence>
<comment type="subcellular location">
    <subcellularLocation>
        <location evidence="1">Cell envelope</location>
    </subcellularLocation>
</comment>
<proteinExistence type="inferred from homology"/>
<evidence type="ECO:0000256" key="1">
    <source>
        <dbReference type="ARBA" id="ARBA00004196"/>
    </source>
</evidence>
<evidence type="ECO:0000313" key="11">
    <source>
        <dbReference type="EMBL" id="WWD80284.1"/>
    </source>
</evidence>
<dbReference type="SMART" id="SM00062">
    <property type="entry name" value="PBPb"/>
    <property type="match status" value="1"/>
</dbReference>
<protein>
    <submittedName>
        <fullName evidence="11">Transporter substrate-binding domain-containing protein</fullName>
    </submittedName>
</protein>
<evidence type="ECO:0000259" key="10">
    <source>
        <dbReference type="SMART" id="SM00079"/>
    </source>
</evidence>
<dbReference type="SMART" id="SM00079">
    <property type="entry name" value="PBPe"/>
    <property type="match status" value="1"/>
</dbReference>
<feature type="domain" description="Ionotropic glutamate receptor C-terminal" evidence="10">
    <location>
        <begin position="60"/>
        <end position="279"/>
    </location>
</feature>
<feature type="region of interest" description="Disordered" evidence="7">
    <location>
        <begin position="286"/>
        <end position="334"/>
    </location>
</feature>
<gene>
    <name evidence="11" type="ORF">FTX54_001575</name>
</gene>
<keyword evidence="4" id="KW-0564">Palmitate</keyword>
<comment type="similarity">
    <text evidence="2 6">Belongs to the bacterial solute-binding protein 3 family.</text>
</comment>
<dbReference type="KEGG" id="ahal:FTX54_001575"/>
<organism evidence="11 12">
    <name type="scientific">Alkalicoccus halolimnae</name>
    <dbReference type="NCBI Taxonomy" id="1667239"/>
    <lineage>
        <taxon>Bacteria</taxon>
        <taxon>Bacillati</taxon>
        <taxon>Bacillota</taxon>
        <taxon>Bacilli</taxon>
        <taxon>Bacillales</taxon>
        <taxon>Bacillaceae</taxon>
        <taxon>Alkalicoccus</taxon>
    </lineage>
</organism>
<sequence length="334" mass="35871">MKKKWMGIAVGTLVAASLTACGGGEDNAANEGGGGNENAAEGNEDTANEGSNNNGGETATYTVATDSSYVPFEFINEETGEVEGFDIDLINAIADEAGFEIEIEVVEFDGIVSGMGTGRYDIGIAGMTITEERAENFEFSNPYYSAGLILAVQEGEEEIQSIDDVDGLRVATRAATTSETYLQENTDAEVVTFPDIVNAYQDLQAGRVDAAIYDLPNVLYYIDTEGVGEMETAGDTLTGEQYGIAFPEDSEIREDVNEALATLMDDGTYGEIYQEWFGEEPDLDILADSPEDAMNLDAGDMDGSDEADEPEDDEVEADEEAESEENNTEESNEE</sequence>
<dbReference type="InterPro" id="IPR001638">
    <property type="entry name" value="Solute-binding_3/MltF_N"/>
</dbReference>
<keyword evidence="12" id="KW-1185">Reference proteome</keyword>
<dbReference type="PROSITE" id="PS01039">
    <property type="entry name" value="SBP_BACTERIAL_3"/>
    <property type="match status" value="1"/>
</dbReference>
<feature type="domain" description="Solute-binding protein family 3/N-terminal" evidence="9">
    <location>
        <begin position="60"/>
        <end position="280"/>
    </location>
</feature>
<keyword evidence="3 8" id="KW-0732">Signal</keyword>
<dbReference type="PROSITE" id="PS51257">
    <property type="entry name" value="PROKAR_LIPOPROTEIN"/>
    <property type="match status" value="1"/>
</dbReference>
<dbReference type="InterPro" id="IPR001320">
    <property type="entry name" value="Iontro_rcpt_C"/>
</dbReference>
<dbReference type="GO" id="GO:0015276">
    <property type="term" value="F:ligand-gated monoatomic ion channel activity"/>
    <property type="evidence" value="ECO:0007669"/>
    <property type="project" value="InterPro"/>
</dbReference>
<feature type="compositionally biased region" description="Acidic residues" evidence="7">
    <location>
        <begin position="299"/>
        <end position="334"/>
    </location>
</feature>
<dbReference type="AlphaFoldDB" id="A0AAJ8LVV4"/>
<dbReference type="GO" id="GO:0016020">
    <property type="term" value="C:membrane"/>
    <property type="evidence" value="ECO:0007669"/>
    <property type="project" value="InterPro"/>
</dbReference>
<keyword evidence="5" id="KW-0449">Lipoprotein</keyword>
<evidence type="ECO:0000313" key="12">
    <source>
        <dbReference type="Proteomes" id="UP000321816"/>
    </source>
</evidence>
<feature type="region of interest" description="Disordered" evidence="7">
    <location>
        <begin position="28"/>
        <end position="58"/>
    </location>
</feature>
<dbReference type="Gene3D" id="3.40.190.10">
    <property type="entry name" value="Periplasmic binding protein-like II"/>
    <property type="match status" value="2"/>
</dbReference>
<dbReference type="Proteomes" id="UP000321816">
    <property type="component" value="Chromosome"/>
</dbReference>
<dbReference type="EMBL" id="CP144914">
    <property type="protein sequence ID" value="WWD80284.1"/>
    <property type="molecule type" value="Genomic_DNA"/>
</dbReference>
<dbReference type="PANTHER" id="PTHR35936">
    <property type="entry name" value="MEMBRANE-BOUND LYTIC MUREIN TRANSGLYCOSYLASE F"/>
    <property type="match status" value="1"/>
</dbReference>